<evidence type="ECO:0000256" key="1">
    <source>
        <dbReference type="ARBA" id="ARBA00004127"/>
    </source>
</evidence>
<feature type="transmembrane region" description="Helical" evidence="6">
    <location>
        <begin position="188"/>
        <end position="209"/>
    </location>
</feature>
<feature type="transmembrane region" description="Helical" evidence="6">
    <location>
        <begin position="221"/>
        <end position="242"/>
    </location>
</feature>
<evidence type="ECO:0000256" key="4">
    <source>
        <dbReference type="ARBA" id="ARBA00022989"/>
    </source>
</evidence>
<dbReference type="PATRIC" id="fig|1423804.4.peg.1633"/>
<gene>
    <name evidence="8" type="ORF">FD14_GL001508</name>
</gene>
<dbReference type="GO" id="GO:0016020">
    <property type="term" value="C:membrane"/>
    <property type="evidence" value="ECO:0007669"/>
    <property type="project" value="UniProtKB-SubCell"/>
</dbReference>
<dbReference type="Pfam" id="PF00892">
    <property type="entry name" value="EamA"/>
    <property type="match status" value="2"/>
</dbReference>
<keyword evidence="9" id="KW-1185">Reference proteome</keyword>
<keyword evidence="4 6" id="KW-1133">Transmembrane helix</keyword>
<feature type="transmembrane region" description="Helical" evidence="6">
    <location>
        <begin position="278"/>
        <end position="298"/>
    </location>
</feature>
<reference evidence="8 9" key="1">
    <citation type="journal article" date="2015" name="Genome Announc.">
        <title>Expanding the biotechnology potential of lactobacilli through comparative genomics of 213 strains and associated genera.</title>
        <authorList>
            <person name="Sun Z."/>
            <person name="Harris H.M."/>
            <person name="McCann A."/>
            <person name="Guo C."/>
            <person name="Argimon S."/>
            <person name="Zhang W."/>
            <person name="Yang X."/>
            <person name="Jeffery I.B."/>
            <person name="Cooney J.C."/>
            <person name="Kagawa T.F."/>
            <person name="Liu W."/>
            <person name="Song Y."/>
            <person name="Salvetti E."/>
            <person name="Wrobel A."/>
            <person name="Rasinkangas P."/>
            <person name="Parkhill J."/>
            <person name="Rea M.C."/>
            <person name="O'Sullivan O."/>
            <person name="Ritari J."/>
            <person name="Douillard F.P."/>
            <person name="Paul Ross R."/>
            <person name="Yang R."/>
            <person name="Briner A.E."/>
            <person name="Felis G.E."/>
            <person name="de Vos W.M."/>
            <person name="Barrangou R."/>
            <person name="Klaenhammer T.R."/>
            <person name="Caufield P.W."/>
            <person name="Cui Y."/>
            <person name="Zhang H."/>
            <person name="O'Toole P.W."/>
        </authorList>
    </citation>
    <scope>NUCLEOTIDE SEQUENCE [LARGE SCALE GENOMIC DNA]</scope>
    <source>
        <strain evidence="8 9">DSM 23365</strain>
    </source>
</reference>
<dbReference type="InterPro" id="IPR037185">
    <property type="entry name" value="EmrE-like"/>
</dbReference>
<dbReference type="PANTHER" id="PTHR32322:SF2">
    <property type="entry name" value="EAMA DOMAIN-CONTAINING PROTEIN"/>
    <property type="match status" value="1"/>
</dbReference>
<evidence type="ECO:0000313" key="8">
    <source>
        <dbReference type="EMBL" id="KRN20350.1"/>
    </source>
</evidence>
<keyword evidence="3 6" id="KW-0812">Transmembrane</keyword>
<name>A0A0R2EVS1_9LACO</name>
<evidence type="ECO:0000259" key="7">
    <source>
        <dbReference type="Pfam" id="PF00892"/>
    </source>
</evidence>
<dbReference type="SUPFAM" id="SSF103481">
    <property type="entry name" value="Multidrug resistance efflux transporter EmrE"/>
    <property type="match status" value="2"/>
</dbReference>
<feature type="domain" description="EamA" evidence="7">
    <location>
        <begin position="164"/>
        <end position="295"/>
    </location>
</feature>
<feature type="transmembrane region" description="Helical" evidence="6">
    <location>
        <begin position="40"/>
        <end position="60"/>
    </location>
</feature>
<feature type="transmembrane region" description="Helical" evidence="6">
    <location>
        <begin position="81"/>
        <end position="99"/>
    </location>
</feature>
<protein>
    <submittedName>
        <fullName evidence="8">DMT family permease</fullName>
    </submittedName>
</protein>
<keyword evidence="5 6" id="KW-0472">Membrane</keyword>
<feature type="domain" description="EamA" evidence="7">
    <location>
        <begin position="11"/>
        <end position="151"/>
    </location>
</feature>
<feature type="transmembrane region" description="Helical" evidence="6">
    <location>
        <begin position="12"/>
        <end position="34"/>
    </location>
</feature>
<evidence type="ECO:0000256" key="2">
    <source>
        <dbReference type="ARBA" id="ARBA00007362"/>
    </source>
</evidence>
<dbReference type="Proteomes" id="UP000051442">
    <property type="component" value="Unassembled WGS sequence"/>
</dbReference>
<feature type="transmembrane region" description="Helical" evidence="6">
    <location>
        <begin position="136"/>
        <end position="153"/>
    </location>
</feature>
<dbReference type="InterPro" id="IPR000620">
    <property type="entry name" value="EamA_dom"/>
</dbReference>
<accession>A0A0R2EVS1</accession>
<comment type="subcellular location">
    <subcellularLocation>
        <location evidence="1">Endomembrane system</location>
        <topology evidence="1">Multi-pass membrane protein</topology>
    </subcellularLocation>
</comment>
<evidence type="ECO:0000256" key="6">
    <source>
        <dbReference type="SAM" id="Phobius"/>
    </source>
</evidence>
<evidence type="ECO:0000256" key="3">
    <source>
        <dbReference type="ARBA" id="ARBA00022692"/>
    </source>
</evidence>
<evidence type="ECO:0000256" key="5">
    <source>
        <dbReference type="ARBA" id="ARBA00023136"/>
    </source>
</evidence>
<sequence length="313" mass="33894">MMTEEKRAPLSGIILAAVAATGWGLSGVAAGVIFDRYPAISPAWLTQLRMILAGVILLIGSGMLHQRPFAVLHHRRDALQVAYYGWFGLIPAQYFYFIAVHDGNASVATILQYLGLFFVVFYTAVRFRQLPGRAEWIGIIVAVVGTVLIVTHGRFNGLAVSTSVLFWGMLSAVGSAAYTLIPKRVLPIYGTMNCTGWGLIVSGLTMFIFPSVTQGPTHVDLPLIGLLLFVVLIGTVVTLFLFNAGLKVISATTASLLDSLEPLSAAVFSVWLGVSLTGFDIIGGILIILAVLLISIDFDRLRDRIRRNDRGDE</sequence>
<dbReference type="AlphaFoldDB" id="A0A0R2EVS1"/>
<evidence type="ECO:0000313" key="9">
    <source>
        <dbReference type="Proteomes" id="UP000051442"/>
    </source>
</evidence>
<feature type="transmembrane region" description="Helical" evidence="6">
    <location>
        <begin position="159"/>
        <end position="181"/>
    </location>
</feature>
<dbReference type="InterPro" id="IPR050638">
    <property type="entry name" value="AA-Vitamin_Transporters"/>
</dbReference>
<organism evidence="8 9">
    <name type="scientific">Secundilactobacillus similis DSM 23365 = JCM 2765</name>
    <dbReference type="NCBI Taxonomy" id="1423804"/>
    <lineage>
        <taxon>Bacteria</taxon>
        <taxon>Bacillati</taxon>
        <taxon>Bacillota</taxon>
        <taxon>Bacilli</taxon>
        <taxon>Lactobacillales</taxon>
        <taxon>Lactobacillaceae</taxon>
        <taxon>Secundilactobacillus</taxon>
    </lineage>
</organism>
<dbReference type="PANTHER" id="PTHR32322">
    <property type="entry name" value="INNER MEMBRANE TRANSPORTER"/>
    <property type="match status" value="1"/>
</dbReference>
<comment type="similarity">
    <text evidence="2">Belongs to the EamA transporter family.</text>
</comment>
<feature type="transmembrane region" description="Helical" evidence="6">
    <location>
        <begin position="105"/>
        <end position="124"/>
    </location>
</feature>
<comment type="caution">
    <text evidence="8">The sequence shown here is derived from an EMBL/GenBank/DDBJ whole genome shotgun (WGS) entry which is preliminary data.</text>
</comment>
<proteinExistence type="inferred from homology"/>
<dbReference type="EMBL" id="AYZM01000132">
    <property type="protein sequence ID" value="KRN20350.1"/>
    <property type="molecule type" value="Genomic_DNA"/>
</dbReference>